<feature type="transmembrane region" description="Helical" evidence="9">
    <location>
        <begin position="16"/>
        <end position="34"/>
    </location>
</feature>
<evidence type="ECO:0000259" key="11">
    <source>
        <dbReference type="PROSITE" id="PS50113"/>
    </source>
</evidence>
<keyword evidence="8" id="KW-0902">Two-component regulatory system</keyword>
<dbReference type="Gene3D" id="3.30.450.20">
    <property type="entry name" value="PAS domain"/>
    <property type="match status" value="2"/>
</dbReference>
<proteinExistence type="predicted"/>
<keyword evidence="9" id="KW-0812">Transmembrane</keyword>
<dbReference type="InterPro" id="IPR003661">
    <property type="entry name" value="HisK_dim/P_dom"/>
</dbReference>
<dbReference type="PROSITE" id="PS50113">
    <property type="entry name" value="PAC"/>
    <property type="match status" value="1"/>
</dbReference>
<keyword evidence="4" id="KW-0808">Transferase</keyword>
<keyword evidence="6" id="KW-0418">Kinase</keyword>
<dbReference type="SMART" id="SM00388">
    <property type="entry name" value="HisKA"/>
    <property type="match status" value="1"/>
</dbReference>
<dbReference type="EMBL" id="VFJB01000001">
    <property type="protein sequence ID" value="KAA0259449.1"/>
    <property type="molecule type" value="Genomic_DNA"/>
</dbReference>
<keyword evidence="13" id="KW-1185">Reference proteome</keyword>
<comment type="catalytic activity">
    <reaction evidence="1">
        <text>ATP + protein L-histidine = ADP + protein N-phospho-L-histidine.</text>
        <dbReference type="EC" id="2.7.13.3"/>
    </reaction>
</comment>
<dbReference type="InterPro" id="IPR004358">
    <property type="entry name" value="Sig_transdc_His_kin-like_C"/>
</dbReference>
<dbReference type="Gene3D" id="3.30.565.10">
    <property type="entry name" value="Histidine kinase-like ATPase, C-terminal domain"/>
    <property type="match status" value="1"/>
</dbReference>
<dbReference type="InterPro" id="IPR005467">
    <property type="entry name" value="His_kinase_dom"/>
</dbReference>
<evidence type="ECO:0000313" key="12">
    <source>
        <dbReference type="EMBL" id="KAA0259449.1"/>
    </source>
</evidence>
<name>A0A5A8F7N7_9BACT</name>
<comment type="caution">
    <text evidence="12">The sequence shown here is derived from an EMBL/GenBank/DDBJ whole genome shotgun (WGS) entry which is preliminary data.</text>
</comment>
<evidence type="ECO:0000256" key="6">
    <source>
        <dbReference type="ARBA" id="ARBA00022777"/>
    </source>
</evidence>
<dbReference type="AlphaFoldDB" id="A0A5A8F7N7"/>
<dbReference type="CDD" id="cd00075">
    <property type="entry name" value="HATPase"/>
    <property type="match status" value="1"/>
</dbReference>
<keyword evidence="9" id="KW-1133">Transmembrane helix</keyword>
<dbReference type="EC" id="2.7.13.3" evidence="2"/>
<feature type="domain" description="Histidine kinase" evidence="10">
    <location>
        <begin position="517"/>
        <end position="722"/>
    </location>
</feature>
<reference evidence="12 13" key="1">
    <citation type="submission" date="2019-06" db="EMBL/GenBank/DDBJ databases">
        <title>Genomic insights into carbon and energy metabolism of Deferribacter autotrophicus revealed new metabolic traits in the phylum Deferribacteres.</title>
        <authorList>
            <person name="Slobodkin A.I."/>
            <person name="Slobodkina G.B."/>
            <person name="Allioux M."/>
            <person name="Alain K."/>
            <person name="Jebbar M."/>
            <person name="Shadrin V."/>
            <person name="Kublanov I.V."/>
            <person name="Toshchakov S.V."/>
            <person name="Bonch-Osmolovskaya E.A."/>
        </authorList>
    </citation>
    <scope>NUCLEOTIDE SEQUENCE [LARGE SCALE GENOMIC DNA]</scope>
    <source>
        <strain evidence="12 13">SL50</strain>
    </source>
</reference>
<dbReference type="Pfam" id="PF02518">
    <property type="entry name" value="HATPase_c"/>
    <property type="match status" value="1"/>
</dbReference>
<accession>A0A5A8F7N7</accession>
<evidence type="ECO:0000256" key="2">
    <source>
        <dbReference type="ARBA" id="ARBA00012438"/>
    </source>
</evidence>
<dbReference type="InterPro" id="IPR000700">
    <property type="entry name" value="PAS-assoc_C"/>
</dbReference>
<dbReference type="Gene3D" id="1.10.287.130">
    <property type="match status" value="1"/>
</dbReference>
<evidence type="ECO:0000259" key="10">
    <source>
        <dbReference type="PROSITE" id="PS50109"/>
    </source>
</evidence>
<dbReference type="Proteomes" id="UP000322876">
    <property type="component" value="Unassembled WGS sequence"/>
</dbReference>
<dbReference type="Pfam" id="PF08448">
    <property type="entry name" value="PAS_4"/>
    <property type="match status" value="1"/>
</dbReference>
<dbReference type="CDD" id="cd00082">
    <property type="entry name" value="HisKA"/>
    <property type="match status" value="1"/>
</dbReference>
<keyword evidence="5" id="KW-0547">Nucleotide-binding</keyword>
<dbReference type="SUPFAM" id="SSF55874">
    <property type="entry name" value="ATPase domain of HSP90 chaperone/DNA topoisomerase II/histidine kinase"/>
    <property type="match status" value="1"/>
</dbReference>
<dbReference type="Pfam" id="PF00512">
    <property type="entry name" value="HisKA"/>
    <property type="match status" value="1"/>
</dbReference>
<dbReference type="NCBIfam" id="TIGR00229">
    <property type="entry name" value="sensory_box"/>
    <property type="match status" value="1"/>
</dbReference>
<dbReference type="SMART" id="SM00387">
    <property type="entry name" value="HATPase_c"/>
    <property type="match status" value="1"/>
</dbReference>
<dbReference type="GO" id="GO:0005524">
    <property type="term" value="F:ATP binding"/>
    <property type="evidence" value="ECO:0007669"/>
    <property type="project" value="UniProtKB-KW"/>
</dbReference>
<evidence type="ECO:0000256" key="7">
    <source>
        <dbReference type="ARBA" id="ARBA00022840"/>
    </source>
</evidence>
<dbReference type="PANTHER" id="PTHR43065:SF10">
    <property type="entry name" value="PEROXIDE STRESS-ACTIVATED HISTIDINE KINASE MAK3"/>
    <property type="match status" value="1"/>
</dbReference>
<dbReference type="RefSeq" id="WP_149265269.1">
    <property type="nucleotide sequence ID" value="NZ_VFJB01000001.1"/>
</dbReference>
<dbReference type="PANTHER" id="PTHR43065">
    <property type="entry name" value="SENSOR HISTIDINE KINASE"/>
    <property type="match status" value="1"/>
</dbReference>
<dbReference type="PROSITE" id="PS50109">
    <property type="entry name" value="HIS_KIN"/>
    <property type="match status" value="1"/>
</dbReference>
<dbReference type="PRINTS" id="PR00344">
    <property type="entry name" value="BCTRLSENSOR"/>
</dbReference>
<evidence type="ECO:0000256" key="4">
    <source>
        <dbReference type="ARBA" id="ARBA00022679"/>
    </source>
</evidence>
<evidence type="ECO:0000313" key="13">
    <source>
        <dbReference type="Proteomes" id="UP000322876"/>
    </source>
</evidence>
<dbReference type="InterPro" id="IPR035965">
    <property type="entry name" value="PAS-like_dom_sf"/>
</dbReference>
<feature type="domain" description="PAC" evidence="11">
    <location>
        <begin position="333"/>
        <end position="389"/>
    </location>
</feature>
<keyword evidence="7" id="KW-0067">ATP-binding</keyword>
<gene>
    <name evidence="12" type="ORF">FHQ18_00800</name>
</gene>
<evidence type="ECO:0000256" key="9">
    <source>
        <dbReference type="SAM" id="Phobius"/>
    </source>
</evidence>
<dbReference type="OrthoDB" id="9805967at2"/>
<dbReference type="InterPro" id="IPR036097">
    <property type="entry name" value="HisK_dim/P_sf"/>
</dbReference>
<sequence>MDFVKNYFKYFETYEILLFLFIFLLFIFGSVIFIDIKSNSKLINYAYSFQKELILKVKDKIESNSVKFQREAENLINIIEDNRTVDNDGILIFKDKKIVVDNSDIYFDDLYSFLSKIDDFYLIKIIKRTPYVVYIFKKSNYLVIKYQEIKEIVDEVVPKNFYFVLIKDNKTYFLSDSLYGFKFEDKKYYTASYENKDYIVSSDLLFDNFKAYVLSNKTDYFRIMNKLERVSLINVFIGIIFIIMLILIRYYIGRFYYEREKFEHLFELEHEKFESIVEAIGEGVVLIDKNYNVLWANNYIRNFVDLNEGDKCFSAICGNENVCEKCNLNDVIKEKKVKTYRYKDFIKGKTGHYDVILSPLLDSQGEVVAVVELIRDLTDLVNLQIQVQESENYLRNILENIPDAIITFDADYKILTTNIQAQKLFCENKLVDDDIRNYINDNHLFELLKSNNLVEHFDTYIQNNEKNIPVRISALEIINENDKHSLMIIRDMSKIRELEAQLIEREKLSALGLLAGGVAHEINNPLVGILNFAQLLDKRLPEGSYEKRLVKTIIEASKDTKNIVSNLLLFARHKEGEYSNFDIKESIDFALKILGSTIKKKNLNVNVDILCDSVVYGNRGKVHQVIINLISNAIDALKSGGCIDIKFECIDDKKIFTVRDNGIGIPDEVKSKIFDPFFTTKEVGKGTGLGLAIVKSIVEEHGWSIKVKSEKNSYTEFKIIMT</sequence>
<dbReference type="SMART" id="SM00091">
    <property type="entry name" value="PAS"/>
    <property type="match status" value="2"/>
</dbReference>
<feature type="transmembrane region" description="Helical" evidence="9">
    <location>
        <begin position="232"/>
        <end position="252"/>
    </location>
</feature>
<dbReference type="SUPFAM" id="SSF55785">
    <property type="entry name" value="PYP-like sensor domain (PAS domain)"/>
    <property type="match status" value="2"/>
</dbReference>
<dbReference type="SUPFAM" id="SSF47384">
    <property type="entry name" value="Homodimeric domain of signal transducing histidine kinase"/>
    <property type="match status" value="1"/>
</dbReference>
<evidence type="ECO:0000256" key="3">
    <source>
        <dbReference type="ARBA" id="ARBA00022553"/>
    </source>
</evidence>
<evidence type="ECO:0000256" key="1">
    <source>
        <dbReference type="ARBA" id="ARBA00000085"/>
    </source>
</evidence>
<dbReference type="InterPro" id="IPR013656">
    <property type="entry name" value="PAS_4"/>
</dbReference>
<dbReference type="InterPro" id="IPR036890">
    <property type="entry name" value="HATPase_C_sf"/>
</dbReference>
<evidence type="ECO:0000256" key="5">
    <source>
        <dbReference type="ARBA" id="ARBA00022741"/>
    </source>
</evidence>
<protein>
    <recommendedName>
        <fullName evidence="2">histidine kinase</fullName>
        <ecNumber evidence="2">2.7.13.3</ecNumber>
    </recommendedName>
</protein>
<dbReference type="InterPro" id="IPR000014">
    <property type="entry name" value="PAS"/>
</dbReference>
<keyword evidence="9" id="KW-0472">Membrane</keyword>
<organism evidence="12 13">
    <name type="scientific">Deferribacter autotrophicus</name>
    <dbReference type="NCBI Taxonomy" id="500465"/>
    <lineage>
        <taxon>Bacteria</taxon>
        <taxon>Pseudomonadati</taxon>
        <taxon>Deferribacterota</taxon>
        <taxon>Deferribacteres</taxon>
        <taxon>Deferribacterales</taxon>
        <taxon>Deferribacteraceae</taxon>
        <taxon>Deferribacter</taxon>
    </lineage>
</organism>
<dbReference type="Pfam" id="PF13188">
    <property type="entry name" value="PAS_8"/>
    <property type="match status" value="1"/>
</dbReference>
<evidence type="ECO:0000256" key="8">
    <source>
        <dbReference type="ARBA" id="ARBA00023012"/>
    </source>
</evidence>
<dbReference type="InterPro" id="IPR003594">
    <property type="entry name" value="HATPase_dom"/>
</dbReference>
<keyword evidence="3" id="KW-0597">Phosphoprotein</keyword>
<dbReference type="GO" id="GO:0000155">
    <property type="term" value="F:phosphorelay sensor kinase activity"/>
    <property type="evidence" value="ECO:0007669"/>
    <property type="project" value="InterPro"/>
</dbReference>